<feature type="transmembrane region" description="Helical" evidence="7">
    <location>
        <begin position="228"/>
        <end position="247"/>
    </location>
</feature>
<feature type="transmembrane region" description="Helical" evidence="7">
    <location>
        <begin position="40"/>
        <end position="64"/>
    </location>
</feature>
<evidence type="ECO:0000256" key="1">
    <source>
        <dbReference type="ARBA" id="ARBA00004651"/>
    </source>
</evidence>
<gene>
    <name evidence="8" type="primary">LOC115367235</name>
</gene>
<dbReference type="Pfam" id="PF09815">
    <property type="entry name" value="XK-related"/>
    <property type="match status" value="1"/>
</dbReference>
<dbReference type="InterPro" id="IPR018629">
    <property type="entry name" value="XK-rel"/>
</dbReference>
<dbReference type="PANTHER" id="PTHR16024:SF19">
    <property type="entry name" value="XK-RELATED PROTEIN"/>
    <property type="match status" value="1"/>
</dbReference>
<protein>
    <recommendedName>
        <fullName evidence="7">XK-related protein</fullName>
    </recommendedName>
</protein>
<reference evidence="8" key="1">
    <citation type="submission" date="2019-06" db="EMBL/GenBank/DDBJ databases">
        <authorList>
            <consortium name="Wellcome Sanger Institute Data Sharing"/>
        </authorList>
    </citation>
    <scope>NUCLEOTIDE SEQUENCE [LARGE SCALE GENOMIC DNA]</scope>
</reference>
<feature type="transmembrane region" description="Helical" evidence="7">
    <location>
        <begin position="288"/>
        <end position="308"/>
    </location>
</feature>
<keyword evidence="5 7" id="KW-1133">Transmembrane helix</keyword>
<evidence type="ECO:0000256" key="6">
    <source>
        <dbReference type="ARBA" id="ARBA00023136"/>
    </source>
</evidence>
<dbReference type="Ensembl" id="ENSMMDT00005037512.1">
    <property type="protein sequence ID" value="ENSMMDP00005036721.1"/>
    <property type="gene ID" value="ENSMMDG00005017186.1"/>
</dbReference>
<comment type="subcellular location">
    <subcellularLocation>
        <location evidence="1">Cell membrane</location>
        <topology evidence="1">Multi-pass membrane protein</topology>
    </subcellularLocation>
    <subcellularLocation>
        <location evidence="7">Membrane</location>
        <topology evidence="7">Multi-pass membrane protein</topology>
    </subcellularLocation>
</comment>
<dbReference type="GO" id="GO:1902742">
    <property type="term" value="P:apoptotic process involved in development"/>
    <property type="evidence" value="ECO:0007669"/>
    <property type="project" value="TreeGrafter"/>
</dbReference>
<name>A0A667ZUZ5_9TELE</name>
<dbReference type="FunCoup" id="A0A667ZUZ5">
    <property type="interactions" value="4"/>
</dbReference>
<feature type="transmembrane region" description="Helical" evidence="7">
    <location>
        <begin position="320"/>
        <end position="342"/>
    </location>
</feature>
<dbReference type="PANTHER" id="PTHR16024">
    <property type="entry name" value="XK-RELATED PROTEIN"/>
    <property type="match status" value="1"/>
</dbReference>
<evidence type="ECO:0000313" key="9">
    <source>
        <dbReference type="Proteomes" id="UP000472263"/>
    </source>
</evidence>
<evidence type="ECO:0000256" key="2">
    <source>
        <dbReference type="ARBA" id="ARBA00008789"/>
    </source>
</evidence>
<evidence type="ECO:0000256" key="5">
    <source>
        <dbReference type="ARBA" id="ARBA00022989"/>
    </source>
</evidence>
<feature type="transmembrane region" description="Helical" evidence="7">
    <location>
        <begin position="12"/>
        <end position="33"/>
    </location>
</feature>
<evidence type="ECO:0000256" key="3">
    <source>
        <dbReference type="ARBA" id="ARBA00022475"/>
    </source>
</evidence>
<keyword evidence="4 7" id="KW-0812">Transmembrane</keyword>
<keyword evidence="9" id="KW-1185">Reference proteome</keyword>
<dbReference type="GeneID" id="115367235"/>
<evidence type="ECO:0000313" key="8">
    <source>
        <dbReference type="Ensembl" id="ENSMMDP00005036721.1"/>
    </source>
</evidence>
<dbReference type="GO" id="GO:0005886">
    <property type="term" value="C:plasma membrane"/>
    <property type="evidence" value="ECO:0007669"/>
    <property type="project" value="UniProtKB-SubCell"/>
</dbReference>
<dbReference type="InParanoid" id="A0A667ZUZ5"/>
<dbReference type="GO" id="GO:0043652">
    <property type="term" value="P:engulfment of apoptotic cell"/>
    <property type="evidence" value="ECO:0007669"/>
    <property type="project" value="TreeGrafter"/>
</dbReference>
<dbReference type="RefSeq" id="XP_029918762.1">
    <property type="nucleotide sequence ID" value="XM_030062902.1"/>
</dbReference>
<dbReference type="Proteomes" id="UP000472263">
    <property type="component" value="Chromosome 11"/>
</dbReference>
<dbReference type="AlphaFoldDB" id="A0A667ZUZ5"/>
<evidence type="ECO:0000256" key="7">
    <source>
        <dbReference type="RuleBase" id="RU910716"/>
    </source>
</evidence>
<organism evidence="8 9">
    <name type="scientific">Myripristis murdjan</name>
    <name type="common">pinecone soldierfish</name>
    <dbReference type="NCBI Taxonomy" id="586833"/>
    <lineage>
        <taxon>Eukaryota</taxon>
        <taxon>Metazoa</taxon>
        <taxon>Chordata</taxon>
        <taxon>Craniata</taxon>
        <taxon>Vertebrata</taxon>
        <taxon>Euteleostomi</taxon>
        <taxon>Actinopterygii</taxon>
        <taxon>Neopterygii</taxon>
        <taxon>Teleostei</taxon>
        <taxon>Neoteleostei</taxon>
        <taxon>Acanthomorphata</taxon>
        <taxon>Holocentriformes</taxon>
        <taxon>Holocentridae</taxon>
        <taxon>Myripristis</taxon>
    </lineage>
</organism>
<sequence length="398" mass="45670">MDGTHYSWIDFLFTFGGLLFFLADIGLDAWAVVTFYQEEAYVCLGLLLLFLLGSSLLAQVYSWLWYRYDDYATHTSVESCLNPLSLKLLHVIQLGVYLRYASVMEVAVKSFTSNSCDPAEEATVSLSHDLCMLRLIETFTESAPQLVLILTVVLQRGTLDPMTMLKMVGSASAIACSVTMYHRSLRAFLRDRHQQTIVSSVIYFLWNLLLIGPRLTALALFTSVLPCYIFTHFLCSWLALFFFAWRSKTSFMDSTGGEWLFKATIGLIWYFSWFNVVDGRTRYKALFYHLYIVLDVGLLCGLWCWQVYRKEPYFEGTPVYAIYISVAIVAVYILGLSLRVLYYRFFHPKVAMLSVMPALVPDTVDAEMVMVRSMNGPPQPARTRENKRMRKLAVNFYS</sequence>
<keyword evidence="6 7" id="KW-0472">Membrane</keyword>
<reference evidence="8" key="2">
    <citation type="submission" date="2025-08" db="UniProtKB">
        <authorList>
            <consortium name="Ensembl"/>
        </authorList>
    </citation>
    <scope>IDENTIFICATION</scope>
</reference>
<feature type="transmembrane region" description="Helical" evidence="7">
    <location>
        <begin position="201"/>
        <end position="221"/>
    </location>
</feature>
<reference evidence="8" key="3">
    <citation type="submission" date="2025-09" db="UniProtKB">
        <authorList>
            <consortium name="Ensembl"/>
        </authorList>
    </citation>
    <scope>IDENTIFICATION</scope>
</reference>
<evidence type="ECO:0000256" key="4">
    <source>
        <dbReference type="ARBA" id="ARBA00022692"/>
    </source>
</evidence>
<proteinExistence type="inferred from homology"/>
<comment type="similarity">
    <text evidence="2 7">Belongs to the XK family.</text>
</comment>
<dbReference type="InterPro" id="IPR050895">
    <property type="entry name" value="XK-related_scramblase"/>
</dbReference>
<keyword evidence="3" id="KW-1003">Cell membrane</keyword>
<dbReference type="GO" id="GO:0070782">
    <property type="term" value="P:phosphatidylserine exposure on apoptotic cell surface"/>
    <property type="evidence" value="ECO:0007669"/>
    <property type="project" value="TreeGrafter"/>
</dbReference>
<dbReference type="GeneTree" id="ENSGT01140000282565"/>
<dbReference type="OrthoDB" id="6136301at2759"/>
<accession>A0A667ZUZ5</accession>